<organism evidence="1 2">
    <name type="scientific">Neotoma lepida</name>
    <name type="common">Desert woodrat</name>
    <dbReference type="NCBI Taxonomy" id="56216"/>
    <lineage>
        <taxon>Eukaryota</taxon>
        <taxon>Metazoa</taxon>
        <taxon>Chordata</taxon>
        <taxon>Craniata</taxon>
        <taxon>Vertebrata</taxon>
        <taxon>Euteleostomi</taxon>
        <taxon>Mammalia</taxon>
        <taxon>Eutheria</taxon>
        <taxon>Euarchontoglires</taxon>
        <taxon>Glires</taxon>
        <taxon>Rodentia</taxon>
        <taxon>Myomorpha</taxon>
        <taxon>Muroidea</taxon>
        <taxon>Cricetidae</taxon>
        <taxon>Neotominae</taxon>
        <taxon>Neotoma</taxon>
    </lineage>
</organism>
<dbReference type="EMBL" id="LZPO01087194">
    <property type="protein sequence ID" value="OBS66705.1"/>
    <property type="molecule type" value="Genomic_DNA"/>
</dbReference>
<reference evidence="1 2" key="1">
    <citation type="submission" date="2016-06" db="EMBL/GenBank/DDBJ databases">
        <title>The Draft Genome Sequence and Annotation of the Desert Woodrat Neotoma lepida.</title>
        <authorList>
            <person name="Campbell M."/>
            <person name="Oakeson K.F."/>
            <person name="Yandell M."/>
            <person name="Halpert J.R."/>
            <person name="Dearing D."/>
        </authorList>
    </citation>
    <scope>NUCLEOTIDE SEQUENCE [LARGE SCALE GENOMIC DNA]</scope>
    <source>
        <strain evidence="1">417</strain>
        <tissue evidence="1">Liver</tissue>
    </source>
</reference>
<dbReference type="STRING" id="56216.A0A1A6GLV7"/>
<protein>
    <submittedName>
        <fullName evidence="1">Uncharacterized protein</fullName>
    </submittedName>
</protein>
<sequence>MCAMRNLLHHTADLRCLRLELYPVPQESCDYSGTLYMELMSAYCDELMGMLKAIREPGRVFFGTDRCHWCDNRYIYNKTTMSTPYNNKELGERSRKDSGQSIENGFKPKRPCACLRINICGRNMSAGCHYHTCLPPQLCEIAGF</sequence>
<accession>A0A1A6GLV7</accession>
<evidence type="ECO:0000313" key="2">
    <source>
        <dbReference type="Proteomes" id="UP000092124"/>
    </source>
</evidence>
<dbReference type="OrthoDB" id="9659574at2759"/>
<keyword evidence="2" id="KW-1185">Reference proteome</keyword>
<dbReference type="Proteomes" id="UP000092124">
    <property type="component" value="Unassembled WGS sequence"/>
</dbReference>
<dbReference type="AlphaFoldDB" id="A0A1A6GLV7"/>
<proteinExistence type="predicted"/>
<evidence type="ECO:0000313" key="1">
    <source>
        <dbReference type="EMBL" id="OBS66705.1"/>
    </source>
</evidence>
<comment type="caution">
    <text evidence="1">The sequence shown here is derived from an EMBL/GenBank/DDBJ whole genome shotgun (WGS) entry which is preliminary data.</text>
</comment>
<gene>
    <name evidence="1" type="ORF">A6R68_04750</name>
</gene>
<name>A0A1A6GLV7_NEOLE</name>